<dbReference type="EMBL" id="JANPWB010000012">
    <property type="protein sequence ID" value="KAJ1120130.1"/>
    <property type="molecule type" value="Genomic_DNA"/>
</dbReference>
<proteinExistence type="predicted"/>
<feature type="compositionally biased region" description="Low complexity" evidence="1">
    <location>
        <begin position="97"/>
        <end position="107"/>
    </location>
</feature>
<protein>
    <submittedName>
        <fullName evidence="2">Uncharacterized protein</fullName>
    </submittedName>
</protein>
<dbReference type="AlphaFoldDB" id="A0AAV7NYX3"/>
<feature type="region of interest" description="Disordered" evidence="1">
    <location>
        <begin position="61"/>
        <end position="139"/>
    </location>
</feature>
<dbReference type="Proteomes" id="UP001066276">
    <property type="component" value="Chromosome 8"/>
</dbReference>
<organism evidence="2 3">
    <name type="scientific">Pleurodeles waltl</name>
    <name type="common">Iberian ribbed newt</name>
    <dbReference type="NCBI Taxonomy" id="8319"/>
    <lineage>
        <taxon>Eukaryota</taxon>
        <taxon>Metazoa</taxon>
        <taxon>Chordata</taxon>
        <taxon>Craniata</taxon>
        <taxon>Vertebrata</taxon>
        <taxon>Euteleostomi</taxon>
        <taxon>Amphibia</taxon>
        <taxon>Batrachia</taxon>
        <taxon>Caudata</taxon>
        <taxon>Salamandroidea</taxon>
        <taxon>Salamandridae</taxon>
        <taxon>Pleurodelinae</taxon>
        <taxon>Pleurodeles</taxon>
    </lineage>
</organism>
<evidence type="ECO:0000256" key="1">
    <source>
        <dbReference type="SAM" id="MobiDB-lite"/>
    </source>
</evidence>
<evidence type="ECO:0000313" key="3">
    <source>
        <dbReference type="Proteomes" id="UP001066276"/>
    </source>
</evidence>
<name>A0AAV7NYX3_PLEWA</name>
<sequence length="139" mass="14966">MPFGGAAIAVGPHIRCWASYLWQGVTRSHNVRGPVPGTPESAHHQLCMTCPEVCLTHCMPRGAVGKEDNTPRPGRHSSGAENKQPNLLAAARKSVKAKTAQVAQTQAHLKSDVDMDDDDDTKGVVHTMHTMQPGKGLRK</sequence>
<keyword evidence="3" id="KW-1185">Reference proteome</keyword>
<evidence type="ECO:0000313" key="2">
    <source>
        <dbReference type="EMBL" id="KAJ1120130.1"/>
    </source>
</evidence>
<gene>
    <name evidence="2" type="ORF">NDU88_008305</name>
</gene>
<accession>A0AAV7NYX3</accession>
<comment type="caution">
    <text evidence="2">The sequence shown here is derived from an EMBL/GenBank/DDBJ whole genome shotgun (WGS) entry which is preliminary data.</text>
</comment>
<reference evidence="2" key="1">
    <citation type="journal article" date="2022" name="bioRxiv">
        <title>Sequencing and chromosome-scale assembly of the giantPleurodeles waltlgenome.</title>
        <authorList>
            <person name="Brown T."/>
            <person name="Elewa A."/>
            <person name="Iarovenko S."/>
            <person name="Subramanian E."/>
            <person name="Araus A.J."/>
            <person name="Petzold A."/>
            <person name="Susuki M."/>
            <person name="Suzuki K.-i.T."/>
            <person name="Hayashi T."/>
            <person name="Toyoda A."/>
            <person name="Oliveira C."/>
            <person name="Osipova E."/>
            <person name="Leigh N.D."/>
            <person name="Simon A."/>
            <person name="Yun M.H."/>
        </authorList>
    </citation>
    <scope>NUCLEOTIDE SEQUENCE</scope>
    <source>
        <strain evidence="2">20211129_DDA</strain>
        <tissue evidence="2">Liver</tissue>
    </source>
</reference>